<reference evidence="3" key="1">
    <citation type="submission" date="2020-04" db="EMBL/GenBank/DDBJ databases">
        <title>Genome Assembly and Annotation of Botryosphaeria dothidea sdau 11-99, a Latent Pathogen of Apple Fruit Ring Rot in China.</title>
        <authorList>
            <person name="Yu C."/>
            <person name="Diao Y."/>
            <person name="Lu Q."/>
            <person name="Zhao J."/>
            <person name="Cui S."/>
            <person name="Peng C."/>
            <person name="He B."/>
            <person name="Liu H."/>
        </authorList>
    </citation>
    <scope>NUCLEOTIDE SEQUENCE [LARGE SCALE GENOMIC DNA]</scope>
    <source>
        <strain evidence="3">Sdau11-99</strain>
    </source>
</reference>
<dbReference type="EMBL" id="WWBZ02000022">
    <property type="protein sequence ID" value="KAF4308232.1"/>
    <property type="molecule type" value="Genomic_DNA"/>
</dbReference>
<feature type="compositionally biased region" description="Low complexity" evidence="2">
    <location>
        <begin position="357"/>
        <end position="371"/>
    </location>
</feature>
<feature type="compositionally biased region" description="Low complexity" evidence="2">
    <location>
        <begin position="398"/>
        <end position="414"/>
    </location>
</feature>
<feature type="compositionally biased region" description="Polar residues" evidence="2">
    <location>
        <begin position="342"/>
        <end position="351"/>
    </location>
</feature>
<keyword evidence="1" id="KW-0175">Coiled coil</keyword>
<feature type="region of interest" description="Disordered" evidence="2">
    <location>
        <begin position="286"/>
        <end position="305"/>
    </location>
</feature>
<dbReference type="AlphaFoldDB" id="A0A8H4NAE6"/>
<sequence>MGRLARHYLEDELEAHYSYPESKDPGDDLQAYLDMIGAQKLMKYLLTQYSEVELKTAIKKVNATDGVSKEPDMQVLYPRQWISEEAALSVRIASYNKIGEGRREQLKEQQEEYNTFQDKCDEARDTSARVMDLRRDADFLDGCLQEPINGNEHPAVLQASTRIIDVMSWVAQDYERKFLLEEQSMLKARMNLNQKEDRLDKDLREGTEKMLLTEEMENYEAKIEKIRERCSGPRDLPPLRPSRTLPPTTLTTGDKVGIGPAQKIPHPLTTLAPSFTLTYIMTGRRRPAVTHNSPSRNTGGSGAHALSRAAAGFVIRPTNQQSAPGNSQRQQQQQYPNRNSLTSLAQRQQQAPKIKTESSSRSSPKVSSTPVARQPMTTQQRPSYAPSSQPAATTPRHSAPIPSSSSPAIYKPSPQTTPMTNGTFKRKTPPTTASQPAPAKSHPTPPSAAANPSPTPPGTGTPQQHPRPTDQRPSPAPTDASADNLTAAALDALEQTLLRTRTTSTHALATAARPTLVCATRTAARARSAERDARAQLSALLLQRRVLDERAAGHARRAAEAERAADVARVEVEGREREADGAEGELMAIALGRMMARVEGRADAEGVWERARGFRDVFLRDGLVEEPVGEQEGEVERGDDEQC</sequence>
<keyword evidence="4" id="KW-1185">Reference proteome</keyword>
<gene>
    <name evidence="3" type="ORF">GTA08_BOTSDO03840</name>
</gene>
<dbReference type="Proteomes" id="UP000572817">
    <property type="component" value="Unassembled WGS sequence"/>
</dbReference>
<evidence type="ECO:0000313" key="3">
    <source>
        <dbReference type="EMBL" id="KAF4308232.1"/>
    </source>
</evidence>
<evidence type="ECO:0000313" key="4">
    <source>
        <dbReference type="Proteomes" id="UP000572817"/>
    </source>
</evidence>
<evidence type="ECO:0000256" key="2">
    <source>
        <dbReference type="SAM" id="MobiDB-lite"/>
    </source>
</evidence>
<feature type="coiled-coil region" evidence="1">
    <location>
        <begin position="185"/>
        <end position="229"/>
    </location>
</feature>
<feature type="compositionally biased region" description="Low complexity" evidence="2">
    <location>
        <begin position="320"/>
        <end position="337"/>
    </location>
</feature>
<dbReference type="PRINTS" id="PR01217">
    <property type="entry name" value="PRICHEXTENSN"/>
</dbReference>
<comment type="caution">
    <text evidence="3">The sequence shown here is derived from an EMBL/GenBank/DDBJ whole genome shotgun (WGS) entry which is preliminary data.</text>
</comment>
<accession>A0A8H4NAE6</accession>
<feature type="compositionally biased region" description="Low complexity" evidence="2">
    <location>
        <begin position="429"/>
        <end position="452"/>
    </location>
</feature>
<feature type="region of interest" description="Disordered" evidence="2">
    <location>
        <begin position="342"/>
        <end position="481"/>
    </location>
</feature>
<protein>
    <submittedName>
        <fullName evidence="3">Uncharacterized protein</fullName>
    </submittedName>
</protein>
<organism evidence="3 4">
    <name type="scientific">Botryosphaeria dothidea</name>
    <dbReference type="NCBI Taxonomy" id="55169"/>
    <lineage>
        <taxon>Eukaryota</taxon>
        <taxon>Fungi</taxon>
        <taxon>Dikarya</taxon>
        <taxon>Ascomycota</taxon>
        <taxon>Pezizomycotina</taxon>
        <taxon>Dothideomycetes</taxon>
        <taxon>Dothideomycetes incertae sedis</taxon>
        <taxon>Botryosphaeriales</taxon>
        <taxon>Botryosphaeriaceae</taxon>
        <taxon>Botryosphaeria</taxon>
    </lineage>
</organism>
<feature type="region of interest" description="Disordered" evidence="2">
    <location>
        <begin position="318"/>
        <end position="337"/>
    </location>
</feature>
<feature type="compositionally biased region" description="Polar residues" evidence="2">
    <location>
        <begin position="375"/>
        <end position="396"/>
    </location>
</feature>
<feature type="region of interest" description="Disordered" evidence="2">
    <location>
        <begin position="231"/>
        <end position="267"/>
    </location>
</feature>
<feature type="compositionally biased region" description="Low complexity" evidence="2">
    <location>
        <begin position="241"/>
        <end position="254"/>
    </location>
</feature>
<proteinExistence type="predicted"/>
<evidence type="ECO:0000256" key="1">
    <source>
        <dbReference type="SAM" id="Coils"/>
    </source>
</evidence>
<name>A0A8H4NAE6_9PEZI</name>